<dbReference type="PROSITE" id="PS50975">
    <property type="entry name" value="ATP_GRASP"/>
    <property type="match status" value="1"/>
</dbReference>
<evidence type="ECO:0000313" key="4">
    <source>
        <dbReference type="Proteomes" id="UP000000927"/>
    </source>
</evidence>
<dbReference type="SUPFAM" id="SSF56059">
    <property type="entry name" value="Glutathione synthetase ATP-binding domain-like"/>
    <property type="match status" value="1"/>
</dbReference>
<keyword evidence="4" id="KW-1185">Reference proteome</keyword>
<evidence type="ECO:0000259" key="2">
    <source>
        <dbReference type="PROSITE" id="PS50975"/>
    </source>
</evidence>
<gene>
    <name evidence="3" type="ordered locus">PRU_1233</name>
</gene>
<dbReference type="GO" id="GO:0005524">
    <property type="term" value="F:ATP binding"/>
    <property type="evidence" value="ECO:0007669"/>
    <property type="project" value="UniProtKB-UniRule"/>
</dbReference>
<dbReference type="Proteomes" id="UP000000927">
    <property type="component" value="Chromosome"/>
</dbReference>
<keyword evidence="1" id="KW-0067">ATP-binding</keyword>
<accession>D5ESE4</accession>
<protein>
    <recommendedName>
        <fullName evidence="2">ATP-grasp domain-containing protein</fullName>
    </recommendedName>
</protein>
<evidence type="ECO:0000313" key="3">
    <source>
        <dbReference type="EMBL" id="ADE82584.1"/>
    </source>
</evidence>
<proteinExistence type="predicted"/>
<dbReference type="eggNOG" id="ENOG502ZFUJ">
    <property type="taxonomic scope" value="Bacteria"/>
</dbReference>
<organism evidence="3 4">
    <name type="scientific">Xylanibacter ruminicola (strain ATCC 19189 / DSM 19721 / CIP 105475 / JCM 8958 / 23)</name>
    <name type="common">Prevotella ruminicola</name>
    <dbReference type="NCBI Taxonomy" id="264731"/>
    <lineage>
        <taxon>Bacteria</taxon>
        <taxon>Pseudomonadati</taxon>
        <taxon>Bacteroidota</taxon>
        <taxon>Bacteroidia</taxon>
        <taxon>Bacteroidales</taxon>
        <taxon>Prevotellaceae</taxon>
        <taxon>Xylanibacter</taxon>
    </lineage>
</organism>
<sequence>MQSLISKISKKNSNFAPKLMKMAKLYVFNPEHDLALAANLSNFTAPHAGRQLRHDLGYLPALWAGDDDLILVDDVETAVRAYGRLRAKVGGTPKKFIHASQLANEDITDVEPWGWDLALRAFLKRKGVDAVPNEEQIEAIRDLSHRKHAIDLLRQLQLPGTIGDSCCADTIFEIRDELKRHGKVVVKAPWSSSGRGVRFLTVAFDEYQERWIKNIVKSQGCVVVEPYYNKVKDFGMEFMSDGNGQVTYLGLSLFHTKNGAYTGNLIATEEDKQELISNYIPAGLLADVREKICQYMGEKLKDKYRGPFGVDMMLVSTADKDGFLLHPCVEINLRRTMGHVALAIRPFADGFTRVMRIEYTDKYKMHVVKR</sequence>
<dbReference type="KEGG" id="pru:PRU_1233"/>
<dbReference type="STRING" id="264731.PRU_1233"/>
<reference evidence="3 4" key="1">
    <citation type="journal article" date="2010" name="Microb. Ecol.">
        <title>Comparative genome analysis of Prevotella ruminicola and Prevotella bryantii: insights into their environmental niche.</title>
        <authorList>
            <consortium name="North American Consortium for Rumen Bacteria"/>
            <person name="Purushe J."/>
            <person name="Fouts D.E."/>
            <person name="Morrison M."/>
            <person name="White B.A."/>
            <person name="Mackie R.I."/>
            <person name="Coutinho P.M."/>
            <person name="Henrissat B."/>
            <person name="Nelson K.E."/>
        </authorList>
    </citation>
    <scope>NUCLEOTIDE SEQUENCE [LARGE SCALE GENOMIC DNA]</scope>
    <source>
        <strain evidence="4">ATCC 19189 / JCM 8958 / 23</strain>
    </source>
</reference>
<keyword evidence="1" id="KW-0547">Nucleotide-binding</keyword>
<dbReference type="GO" id="GO:0046872">
    <property type="term" value="F:metal ion binding"/>
    <property type="evidence" value="ECO:0007669"/>
    <property type="project" value="InterPro"/>
</dbReference>
<evidence type="ECO:0000256" key="1">
    <source>
        <dbReference type="PROSITE-ProRule" id="PRU00409"/>
    </source>
</evidence>
<dbReference type="InterPro" id="IPR011761">
    <property type="entry name" value="ATP-grasp"/>
</dbReference>
<dbReference type="AlphaFoldDB" id="D5ESE4"/>
<dbReference type="EMBL" id="CP002006">
    <property type="protein sequence ID" value="ADE82584.1"/>
    <property type="molecule type" value="Genomic_DNA"/>
</dbReference>
<feature type="domain" description="ATP-grasp" evidence="2">
    <location>
        <begin position="150"/>
        <end position="368"/>
    </location>
</feature>
<dbReference type="HOGENOM" id="CLU_059540_0_0_10"/>
<name>D5ESE4_XYLR2</name>